<proteinExistence type="predicted"/>
<dbReference type="Proteomes" id="UP000427769">
    <property type="component" value="Chromosome"/>
</dbReference>
<protein>
    <submittedName>
        <fullName evidence="1">Uncharacterized protein</fullName>
    </submittedName>
</protein>
<dbReference type="EMBL" id="AP021875">
    <property type="protein sequence ID" value="BBO76117.1"/>
    <property type="molecule type" value="Genomic_DNA"/>
</dbReference>
<dbReference type="RefSeq" id="WP_155304973.1">
    <property type="nucleotide sequence ID" value="NZ_AP021875.1"/>
</dbReference>
<name>A0A5K7ZJ72_9BACT</name>
<accession>A0A5K7ZJ72</accession>
<gene>
    <name evidence="1" type="ORF">DSCW_35340</name>
</gene>
<keyword evidence="2" id="KW-1185">Reference proteome</keyword>
<reference evidence="1 2" key="1">
    <citation type="submission" date="2019-11" db="EMBL/GenBank/DDBJ databases">
        <title>Comparative genomics of hydrocarbon-degrading Desulfosarcina strains.</title>
        <authorList>
            <person name="Watanabe M."/>
            <person name="Kojima H."/>
            <person name="Fukui M."/>
        </authorList>
    </citation>
    <scope>NUCLEOTIDE SEQUENCE [LARGE SCALE GENOMIC DNA]</scope>
    <source>
        <strain evidence="1 2">PP31</strain>
    </source>
</reference>
<sequence length="137" mass="15891">MDGQAMGNIISLTAKRKFTQGKRDALERKRKLLAVRKIFRCTHCSSKCEKCGVLITAENRPDLPAYRIPYTFCESCAEEYMDYIDALRGNGDASLYWHNDAWMKVWGTWIEHQGAVDSYLKSKEFEQLLDELKTDRT</sequence>
<evidence type="ECO:0000313" key="2">
    <source>
        <dbReference type="Proteomes" id="UP000427769"/>
    </source>
</evidence>
<dbReference type="AlphaFoldDB" id="A0A5K7ZJ72"/>
<dbReference type="KEGG" id="dwd:DSCW_35340"/>
<dbReference type="OrthoDB" id="5520622at2"/>
<organism evidence="1 2">
    <name type="scientific">Desulfosarcina widdelii</name>
    <dbReference type="NCBI Taxonomy" id="947919"/>
    <lineage>
        <taxon>Bacteria</taxon>
        <taxon>Pseudomonadati</taxon>
        <taxon>Thermodesulfobacteriota</taxon>
        <taxon>Desulfobacteria</taxon>
        <taxon>Desulfobacterales</taxon>
        <taxon>Desulfosarcinaceae</taxon>
        <taxon>Desulfosarcina</taxon>
    </lineage>
</organism>
<evidence type="ECO:0000313" key="1">
    <source>
        <dbReference type="EMBL" id="BBO76117.1"/>
    </source>
</evidence>